<dbReference type="PROSITE" id="PS50860">
    <property type="entry name" value="AA_TRNA_LIGASE_II_ALA"/>
    <property type="match status" value="1"/>
</dbReference>
<dbReference type="AlphaFoldDB" id="C7DI51"/>
<evidence type="ECO:0000256" key="3">
    <source>
        <dbReference type="ARBA" id="ARBA00022723"/>
    </source>
</evidence>
<dbReference type="InterPro" id="IPR009000">
    <property type="entry name" value="Transl_B-barrel_sf"/>
</dbReference>
<comment type="subcellular location">
    <subcellularLocation>
        <location evidence="2">Cytoplasm</location>
    </subcellularLocation>
</comment>
<feature type="domain" description="Alanyl-transfer RNA synthetases family profile" evidence="5">
    <location>
        <begin position="1"/>
        <end position="237"/>
    </location>
</feature>
<evidence type="ECO:0000259" key="5">
    <source>
        <dbReference type="PROSITE" id="PS50860"/>
    </source>
</evidence>
<organism evidence="6 7">
    <name type="scientific">Candidatus Micrarchaeum acidiphilum ARMAN-2</name>
    <dbReference type="NCBI Taxonomy" id="425595"/>
    <lineage>
        <taxon>Archaea</taxon>
        <taxon>Candidatus Micrarchaeota</taxon>
        <taxon>Candidatus Micrarchaeia</taxon>
        <taxon>Candidatus Micrarchaeales</taxon>
        <taxon>Candidatus Micrarchaeaceae</taxon>
        <taxon>Candidatus Micrarchaeum</taxon>
    </lineage>
</organism>
<dbReference type="Pfam" id="PF07973">
    <property type="entry name" value="tRNA_SAD"/>
    <property type="match status" value="1"/>
</dbReference>
<dbReference type="GO" id="GO:0046872">
    <property type="term" value="F:metal ion binding"/>
    <property type="evidence" value="ECO:0007669"/>
    <property type="project" value="UniProtKB-KW"/>
</dbReference>
<keyword evidence="3" id="KW-0479">Metal-binding</keyword>
<dbReference type="SMART" id="SM00863">
    <property type="entry name" value="tRNA_SAD"/>
    <property type="match status" value="1"/>
</dbReference>
<keyword evidence="4" id="KW-0862">Zinc</keyword>
<proteinExistence type="predicted"/>
<evidence type="ECO:0000256" key="2">
    <source>
        <dbReference type="ARBA" id="ARBA00004496"/>
    </source>
</evidence>
<dbReference type="GO" id="GO:0005737">
    <property type="term" value="C:cytoplasm"/>
    <property type="evidence" value="ECO:0007669"/>
    <property type="project" value="UniProtKB-SubCell"/>
</dbReference>
<keyword evidence="6" id="KW-0436">Ligase</keyword>
<dbReference type="GO" id="GO:0002161">
    <property type="term" value="F:aminoacyl-tRNA deacylase activity"/>
    <property type="evidence" value="ECO:0007669"/>
    <property type="project" value="UniProtKB-ARBA"/>
</dbReference>
<dbReference type="Gene3D" id="3.30.980.10">
    <property type="entry name" value="Threonyl-trna Synthetase, Chain A, domain 2"/>
    <property type="match status" value="1"/>
</dbReference>
<evidence type="ECO:0000313" key="6">
    <source>
        <dbReference type="EMBL" id="EET89625.1"/>
    </source>
</evidence>
<dbReference type="InterPro" id="IPR051335">
    <property type="entry name" value="Alanyl-tRNA_Editing_Enzymes"/>
</dbReference>
<keyword evidence="7" id="KW-1185">Reference proteome</keyword>
<dbReference type="GO" id="GO:0005524">
    <property type="term" value="F:ATP binding"/>
    <property type="evidence" value="ECO:0007669"/>
    <property type="project" value="InterPro"/>
</dbReference>
<name>C7DI51_MICA2</name>
<dbReference type="Pfam" id="PF01411">
    <property type="entry name" value="tRNA-synt_2c"/>
    <property type="match status" value="1"/>
</dbReference>
<accession>C7DI51</accession>
<dbReference type="InterPro" id="IPR018164">
    <property type="entry name" value="Ala-tRNA-synth_IIc_N"/>
</dbReference>
<keyword evidence="6" id="KW-0030">Aminoacyl-tRNA synthetase</keyword>
<reference evidence="6 7" key="2">
    <citation type="journal article" date="2010" name="Proc. Natl. Acad. Sci. U.S.A.">
        <title>Enigmatic, ultrasmall, uncultivated Archaea.</title>
        <authorList>
            <person name="Baker B.J."/>
            <person name="Comolli L.R."/>
            <person name="Dick G.J."/>
            <person name="Hauser L.J."/>
            <person name="Hyatt D."/>
            <person name="Dill B.D."/>
            <person name="Land M.L."/>
            <person name="Verberkmoes N.C."/>
            <person name="Hettich R.L."/>
            <person name="Banfield J.F."/>
        </authorList>
    </citation>
    <scope>NUCLEOTIDE SEQUENCE [LARGE SCALE GENOMIC DNA]</scope>
    <source>
        <strain evidence="6">ARMAN-2</strain>
    </source>
</reference>
<evidence type="ECO:0000313" key="7">
    <source>
        <dbReference type="Proteomes" id="UP000332487"/>
    </source>
</evidence>
<dbReference type="InterPro" id="IPR012947">
    <property type="entry name" value="tRNA_SAD"/>
</dbReference>
<dbReference type="EMBL" id="GG697241">
    <property type="protein sequence ID" value="EET89625.1"/>
    <property type="molecule type" value="Genomic_DNA"/>
</dbReference>
<gene>
    <name evidence="6" type="ORF">UNLARM2_0743</name>
</gene>
<dbReference type="InterPro" id="IPR018165">
    <property type="entry name" value="Ala-tRNA-synth_IIc_core"/>
</dbReference>
<protein>
    <submittedName>
        <fullName evidence="6">Threonyl/alanyl tRNA synthetase SAD</fullName>
    </submittedName>
</protein>
<dbReference type="GO" id="GO:0004813">
    <property type="term" value="F:alanine-tRNA ligase activity"/>
    <property type="evidence" value="ECO:0007669"/>
    <property type="project" value="InterPro"/>
</dbReference>
<dbReference type="Gene3D" id="2.40.30.130">
    <property type="match status" value="1"/>
</dbReference>
<dbReference type="GO" id="GO:0003676">
    <property type="term" value="F:nucleic acid binding"/>
    <property type="evidence" value="ECO:0007669"/>
    <property type="project" value="InterPro"/>
</dbReference>
<dbReference type="Proteomes" id="UP000332487">
    <property type="component" value="Unassembled WGS sequence"/>
</dbReference>
<sequence>MVEKIYLKDAYVKDFEATVSSVDNQIVELDRTAFYPTGGGQPSDSGTISFGNSRYKVIEVSKSGDSVLHKMENAQGLEAGTQIEGHLDWEKRYMHMRLHTALHIIDGVVHKNLDGNITGGQIYDDRARMDFDVPGLDRQKVEKIIEAAQEIVDKRLTVSVKFMSKEEASAVPGIARTAPGEELMRKLDIIRIIDIEGFDFQLDGGTHVANTSEVGKIGIIKYENKGSHNKRIEIALL</sequence>
<evidence type="ECO:0000256" key="4">
    <source>
        <dbReference type="ARBA" id="ARBA00022833"/>
    </source>
</evidence>
<dbReference type="InterPro" id="IPR018163">
    <property type="entry name" value="Thr/Ala-tRNA-synth_IIc_edit"/>
</dbReference>
<dbReference type="PANTHER" id="PTHR43462:SF1">
    <property type="entry name" value="ALANYL-TRNA EDITING PROTEIN AARSD1"/>
    <property type="match status" value="1"/>
</dbReference>
<dbReference type="PANTHER" id="PTHR43462">
    <property type="entry name" value="ALANYL-TRNA EDITING PROTEIN"/>
    <property type="match status" value="1"/>
</dbReference>
<dbReference type="SUPFAM" id="SSF50447">
    <property type="entry name" value="Translation proteins"/>
    <property type="match status" value="1"/>
</dbReference>
<comment type="cofactor">
    <cofactor evidence="1">
        <name>Zn(2+)</name>
        <dbReference type="ChEBI" id="CHEBI:29105"/>
    </cofactor>
</comment>
<dbReference type="SUPFAM" id="SSF55186">
    <property type="entry name" value="ThrRS/AlaRS common domain"/>
    <property type="match status" value="1"/>
</dbReference>
<dbReference type="GO" id="GO:0006419">
    <property type="term" value="P:alanyl-tRNA aminoacylation"/>
    <property type="evidence" value="ECO:0007669"/>
    <property type="project" value="InterPro"/>
</dbReference>
<evidence type="ECO:0000256" key="1">
    <source>
        <dbReference type="ARBA" id="ARBA00001947"/>
    </source>
</evidence>
<reference evidence="6 7" key="1">
    <citation type="journal article" date="2009" name="Genome Biol.">
        <title>Community-wide analysis of microbial genome sequence signatures.</title>
        <authorList>
            <person name="Dick G.J."/>
            <person name="Andersson A.F."/>
            <person name="Baker B.J."/>
            <person name="Simmons S.L."/>
            <person name="Thomas B.C."/>
            <person name="Yelton A.P."/>
            <person name="Banfield J.F."/>
        </authorList>
    </citation>
    <scope>NUCLEOTIDE SEQUENCE [LARGE SCALE GENOMIC DNA]</scope>
    <source>
        <strain evidence="6">ARMAN-2</strain>
    </source>
</reference>